<protein>
    <submittedName>
        <fullName evidence="6">Uncharacterized protein</fullName>
    </submittedName>
</protein>
<proteinExistence type="predicted"/>
<dbReference type="STRING" id="1437874.CSPHI_09370"/>
<keyword evidence="7" id="KW-1185">Reference proteome</keyword>
<evidence type="ECO:0000256" key="2">
    <source>
        <dbReference type="ARBA" id="ARBA00022692"/>
    </source>
</evidence>
<evidence type="ECO:0000256" key="1">
    <source>
        <dbReference type="ARBA" id="ARBA00004141"/>
    </source>
</evidence>
<sequence length="234" mass="24102">MRPAARPDPRTVLLFLLTANVLALGAPTLSVPTAASACAVALLAVAGRRRAAVRFALVFLICFGAAVAAPRLAANGLTAAVSLFGFWFGRFSVAIAAGWWAVTSLKPTELIEALRRLRLPNAVVVPLAVVLRVLPVIAVEAAAVIDAMTLRGLRPDSRGLAAHPVRTGELVLIPLLTTVVRAGDELAAAAMVRGLGAPGRPRGIAPLGPRAVDAVVLAMIVGLLVANYGGWGLP</sequence>
<dbReference type="Proteomes" id="UP000185469">
    <property type="component" value="Chromosome"/>
</dbReference>
<organism evidence="6 7">
    <name type="scientific">Corynebacterium sphenisci DSM 44792</name>
    <dbReference type="NCBI Taxonomy" id="1437874"/>
    <lineage>
        <taxon>Bacteria</taxon>
        <taxon>Bacillati</taxon>
        <taxon>Actinomycetota</taxon>
        <taxon>Actinomycetes</taxon>
        <taxon>Mycobacteriales</taxon>
        <taxon>Corynebacteriaceae</taxon>
        <taxon>Corynebacterium</taxon>
    </lineage>
</organism>
<dbReference type="AlphaFoldDB" id="A0A1L7CZA9"/>
<dbReference type="InterPro" id="IPR003339">
    <property type="entry name" value="ABC/ECF_trnsptr_transmembrane"/>
</dbReference>
<feature type="transmembrane region" description="Helical" evidence="5">
    <location>
        <begin position="211"/>
        <end position="231"/>
    </location>
</feature>
<gene>
    <name evidence="6" type="ORF">CSPHI_09370</name>
</gene>
<feature type="transmembrane region" description="Helical" evidence="5">
    <location>
        <begin position="122"/>
        <end position="145"/>
    </location>
</feature>
<dbReference type="EMBL" id="CP009248">
    <property type="protein sequence ID" value="APT91188.1"/>
    <property type="molecule type" value="Genomic_DNA"/>
</dbReference>
<evidence type="ECO:0000313" key="7">
    <source>
        <dbReference type="Proteomes" id="UP000185469"/>
    </source>
</evidence>
<keyword evidence="4 5" id="KW-0472">Membrane</keyword>
<dbReference type="KEGG" id="csph:CSPHI_09370"/>
<evidence type="ECO:0000256" key="4">
    <source>
        <dbReference type="ARBA" id="ARBA00023136"/>
    </source>
</evidence>
<dbReference type="CDD" id="cd16914">
    <property type="entry name" value="EcfT"/>
    <property type="match status" value="1"/>
</dbReference>
<evidence type="ECO:0000256" key="3">
    <source>
        <dbReference type="ARBA" id="ARBA00022989"/>
    </source>
</evidence>
<evidence type="ECO:0000256" key="5">
    <source>
        <dbReference type="SAM" id="Phobius"/>
    </source>
</evidence>
<comment type="subcellular location">
    <subcellularLocation>
        <location evidence="1">Membrane</location>
        <topology evidence="1">Multi-pass membrane protein</topology>
    </subcellularLocation>
</comment>
<keyword evidence="2 5" id="KW-0812">Transmembrane</keyword>
<dbReference type="GO" id="GO:0005886">
    <property type="term" value="C:plasma membrane"/>
    <property type="evidence" value="ECO:0007669"/>
    <property type="project" value="UniProtKB-ARBA"/>
</dbReference>
<dbReference type="Pfam" id="PF02361">
    <property type="entry name" value="CbiQ"/>
    <property type="match status" value="1"/>
</dbReference>
<keyword evidence="3 5" id="KW-1133">Transmembrane helix</keyword>
<evidence type="ECO:0000313" key="6">
    <source>
        <dbReference type="EMBL" id="APT91188.1"/>
    </source>
</evidence>
<feature type="transmembrane region" description="Helical" evidence="5">
    <location>
        <begin position="51"/>
        <end position="69"/>
    </location>
</feature>
<name>A0A1L7CZA9_9CORY</name>
<reference evidence="6 7" key="1">
    <citation type="submission" date="2014-08" db="EMBL/GenBank/DDBJ databases">
        <title>Complete genome sequence of Corynebacterium sphenisci CECT 5990(T) (=DSM 44792(T)), isolated from healthy wild penguins.</title>
        <authorList>
            <person name="Ruckert C."/>
            <person name="Albersmeier A."/>
            <person name="Winkler A."/>
            <person name="Kalinowski J."/>
        </authorList>
    </citation>
    <scope>NUCLEOTIDE SEQUENCE [LARGE SCALE GENOMIC DNA]</scope>
    <source>
        <strain evidence="6 7">DSM 44792</strain>
    </source>
</reference>
<feature type="transmembrane region" description="Helical" evidence="5">
    <location>
        <begin position="81"/>
        <end position="102"/>
    </location>
</feature>
<accession>A0A1L7CZA9</accession>